<feature type="signal peptide" evidence="1">
    <location>
        <begin position="1"/>
        <end position="23"/>
    </location>
</feature>
<dbReference type="InterPro" id="IPR032710">
    <property type="entry name" value="NTF2-like_dom_sf"/>
</dbReference>
<dbReference type="KEGG" id="chk:D4L85_03405"/>
<dbReference type="OrthoDB" id="6932986at2"/>
<dbReference type="RefSeq" id="WP_119752999.1">
    <property type="nucleotide sequence ID" value="NZ_CP032382.1"/>
</dbReference>
<gene>
    <name evidence="2" type="ORF">D4L85_03405</name>
</gene>
<keyword evidence="3" id="KW-1185">Reference proteome</keyword>
<evidence type="ECO:0000313" key="3">
    <source>
        <dbReference type="Proteomes" id="UP000266183"/>
    </source>
</evidence>
<feature type="chain" id="PRO_5017332691" description="Nuclear transport factor 2 family protein" evidence="1">
    <location>
        <begin position="24"/>
        <end position="159"/>
    </location>
</feature>
<reference evidence="3" key="1">
    <citation type="submission" date="2018-09" db="EMBL/GenBank/DDBJ databases">
        <title>Chryseolinea sp. KIS68-18 isolated from soil.</title>
        <authorList>
            <person name="Weon H.-Y."/>
            <person name="Kwon S.-W."/>
            <person name="Lee S.A."/>
        </authorList>
    </citation>
    <scope>NUCLEOTIDE SEQUENCE [LARGE SCALE GENOMIC DNA]</scope>
    <source>
        <strain evidence="3">KIS68-18</strain>
    </source>
</reference>
<dbReference type="EMBL" id="CP032382">
    <property type="protein sequence ID" value="AYB29685.1"/>
    <property type="molecule type" value="Genomic_DNA"/>
</dbReference>
<dbReference type="AlphaFoldDB" id="A0A385SID8"/>
<accession>A0A385SID8</accession>
<evidence type="ECO:0000256" key="1">
    <source>
        <dbReference type="SAM" id="SignalP"/>
    </source>
</evidence>
<protein>
    <recommendedName>
        <fullName evidence="4">Nuclear transport factor 2 family protein</fullName>
    </recommendedName>
</protein>
<dbReference type="SUPFAM" id="SSF54427">
    <property type="entry name" value="NTF2-like"/>
    <property type="match status" value="1"/>
</dbReference>
<sequence length="159" mass="17974">MKKNVLYVAVLFGCVAITAFGIAEGNERGSHEIDAKVKAEVYKVLDDYMNTFNAKNLSAWEATYQFPHYRLASGKMNVLEKAGLRDSVSVFVPLQKGGWDHSAWDHRNIVQASDTKVHVDTRFSRYKADGTKLGVYESLYILTKENGRWGVKMRSSYAE</sequence>
<keyword evidence="1" id="KW-0732">Signal</keyword>
<proteinExistence type="predicted"/>
<name>A0A385SID8_9BACT</name>
<evidence type="ECO:0008006" key="4">
    <source>
        <dbReference type="Google" id="ProtNLM"/>
    </source>
</evidence>
<organism evidence="2 3">
    <name type="scientific">Chryseolinea soli</name>
    <dbReference type="NCBI Taxonomy" id="2321403"/>
    <lineage>
        <taxon>Bacteria</taxon>
        <taxon>Pseudomonadati</taxon>
        <taxon>Bacteroidota</taxon>
        <taxon>Cytophagia</taxon>
        <taxon>Cytophagales</taxon>
        <taxon>Fulvivirgaceae</taxon>
        <taxon>Chryseolinea</taxon>
    </lineage>
</organism>
<evidence type="ECO:0000313" key="2">
    <source>
        <dbReference type="EMBL" id="AYB29685.1"/>
    </source>
</evidence>
<dbReference type="Proteomes" id="UP000266183">
    <property type="component" value="Chromosome"/>
</dbReference>